<gene>
    <name evidence="2" type="ORF">A2397_04940</name>
</gene>
<evidence type="ECO:0000313" key="3">
    <source>
        <dbReference type="Proteomes" id="UP000176424"/>
    </source>
</evidence>
<proteinExistence type="predicted"/>
<evidence type="ECO:0000256" key="1">
    <source>
        <dbReference type="SAM" id="Phobius"/>
    </source>
</evidence>
<protein>
    <submittedName>
        <fullName evidence="2">Uncharacterized protein</fullName>
    </submittedName>
</protein>
<feature type="transmembrane region" description="Helical" evidence="1">
    <location>
        <begin position="6"/>
        <end position="25"/>
    </location>
</feature>
<dbReference type="Proteomes" id="UP000176424">
    <property type="component" value="Unassembled WGS sequence"/>
</dbReference>
<sequence>MEMDFYQSLTVINSILIALLPLVFFRRQKLQEIKYKEIMELNVKAHDITDRADKSLTTKNSINESDLDRLDYLISRFKKHSENLSLEIKKYKDLWEQAIEKGRKVSFKEGEVVEFKKQLIKQSGKIRDMADRLLK</sequence>
<accession>A0A1F4ZVD0</accession>
<reference evidence="2 3" key="1">
    <citation type="journal article" date="2016" name="Nat. Commun.">
        <title>Thousands of microbial genomes shed light on interconnected biogeochemical processes in an aquifer system.</title>
        <authorList>
            <person name="Anantharaman K."/>
            <person name="Brown C.T."/>
            <person name="Hug L.A."/>
            <person name="Sharon I."/>
            <person name="Castelle C.J."/>
            <person name="Probst A.J."/>
            <person name="Thomas B.C."/>
            <person name="Singh A."/>
            <person name="Wilkins M.J."/>
            <person name="Karaoz U."/>
            <person name="Brodie E.L."/>
            <person name="Williams K.H."/>
            <person name="Hubbard S.S."/>
            <person name="Banfield J.F."/>
        </authorList>
    </citation>
    <scope>NUCLEOTIDE SEQUENCE [LARGE SCALE GENOMIC DNA]</scope>
</reference>
<organism evidence="2 3">
    <name type="scientific">Candidatus Amesbacteria bacterium RIFOXYB1_FULL_44_23</name>
    <dbReference type="NCBI Taxonomy" id="1797263"/>
    <lineage>
        <taxon>Bacteria</taxon>
        <taxon>Candidatus Amesiibacteriota</taxon>
    </lineage>
</organism>
<comment type="caution">
    <text evidence="2">The sequence shown here is derived from an EMBL/GenBank/DDBJ whole genome shotgun (WGS) entry which is preliminary data.</text>
</comment>
<keyword evidence="1" id="KW-1133">Transmembrane helix</keyword>
<keyword evidence="1" id="KW-0472">Membrane</keyword>
<dbReference type="AlphaFoldDB" id="A0A1F4ZVD0"/>
<name>A0A1F4ZVD0_9BACT</name>
<evidence type="ECO:0000313" key="2">
    <source>
        <dbReference type="EMBL" id="OGD09344.1"/>
    </source>
</evidence>
<dbReference type="EMBL" id="MEXR01000033">
    <property type="protein sequence ID" value="OGD09344.1"/>
    <property type="molecule type" value="Genomic_DNA"/>
</dbReference>
<keyword evidence="1" id="KW-0812">Transmembrane</keyword>